<accession>A0AAN7S0T3</accession>
<evidence type="ECO:0000313" key="2">
    <source>
        <dbReference type="Proteomes" id="UP001333110"/>
    </source>
</evidence>
<comment type="caution">
    <text evidence="1">The sequence shown here is derived from an EMBL/GenBank/DDBJ whole genome shotgun (WGS) entry which is preliminary data.</text>
</comment>
<reference evidence="1 2" key="1">
    <citation type="journal article" date="2023" name="J. Hered.">
        <title>Chromosome-level genome of the wood stork (Mycteria americana) provides insight into avian chromosome evolution.</title>
        <authorList>
            <person name="Flamio R. Jr."/>
            <person name="Ramstad K.M."/>
        </authorList>
    </citation>
    <scope>NUCLEOTIDE SEQUENCE [LARGE SCALE GENOMIC DNA]</scope>
    <source>
        <strain evidence="1">JAX WOST 10</strain>
    </source>
</reference>
<organism evidence="1 2">
    <name type="scientific">Mycteria americana</name>
    <name type="common">Wood stork</name>
    <dbReference type="NCBI Taxonomy" id="33587"/>
    <lineage>
        <taxon>Eukaryota</taxon>
        <taxon>Metazoa</taxon>
        <taxon>Chordata</taxon>
        <taxon>Craniata</taxon>
        <taxon>Vertebrata</taxon>
        <taxon>Euteleostomi</taxon>
        <taxon>Archelosauria</taxon>
        <taxon>Archosauria</taxon>
        <taxon>Dinosauria</taxon>
        <taxon>Saurischia</taxon>
        <taxon>Theropoda</taxon>
        <taxon>Coelurosauria</taxon>
        <taxon>Aves</taxon>
        <taxon>Neognathae</taxon>
        <taxon>Neoaves</taxon>
        <taxon>Aequornithes</taxon>
        <taxon>Ciconiiformes</taxon>
        <taxon>Ciconiidae</taxon>
        <taxon>Mycteria</taxon>
    </lineage>
</organism>
<keyword evidence="2" id="KW-1185">Reference proteome</keyword>
<gene>
    <name evidence="1" type="ORF">QYF61_010625</name>
</gene>
<dbReference type="AlphaFoldDB" id="A0AAN7S0T3"/>
<dbReference type="EMBL" id="JAUNZN010000003">
    <property type="protein sequence ID" value="KAK4824105.1"/>
    <property type="molecule type" value="Genomic_DNA"/>
</dbReference>
<sequence length="84" mass="10028">MKYEERLLGEDPVAAFQYLRGGYQEDRVRLFMKGHSRKIRDSGYKLKADGYIHTYIYTWSMAVMQWSRLPREVVQSPSMELFKS</sequence>
<protein>
    <submittedName>
        <fullName evidence="1">Uncharacterized protein</fullName>
    </submittedName>
</protein>
<evidence type="ECO:0000313" key="1">
    <source>
        <dbReference type="EMBL" id="KAK4824105.1"/>
    </source>
</evidence>
<name>A0AAN7S0T3_MYCAM</name>
<dbReference type="Proteomes" id="UP001333110">
    <property type="component" value="Unassembled WGS sequence"/>
</dbReference>
<proteinExistence type="predicted"/>